<feature type="transmembrane region" description="Helical" evidence="7">
    <location>
        <begin position="64"/>
        <end position="84"/>
    </location>
</feature>
<keyword evidence="7" id="KW-0406">Ion transport</keyword>
<dbReference type="InterPro" id="IPR008910">
    <property type="entry name" value="MSC_TM_helix"/>
</dbReference>
<evidence type="ECO:0000256" key="2">
    <source>
        <dbReference type="ARBA" id="ARBA00008017"/>
    </source>
</evidence>
<dbReference type="InterPro" id="IPR011066">
    <property type="entry name" value="MscS_channel_C_sf"/>
</dbReference>
<name>A0A220VC17_9GAMM</name>
<dbReference type="GO" id="GO:0005886">
    <property type="term" value="C:plasma membrane"/>
    <property type="evidence" value="ECO:0007669"/>
    <property type="project" value="UniProtKB-SubCell"/>
</dbReference>
<keyword evidence="7" id="KW-0997">Cell inner membrane</keyword>
<keyword evidence="3" id="KW-1003">Cell membrane</keyword>
<evidence type="ECO:0000256" key="7">
    <source>
        <dbReference type="RuleBase" id="RU369025"/>
    </source>
</evidence>
<dbReference type="Pfam" id="PF00924">
    <property type="entry name" value="MS_channel_2nd"/>
    <property type="match status" value="1"/>
</dbReference>
<sequence length="280" mass="30495">MDENTLNGVEHATNWIVNNQSVIIEYGLHLLGALLILIIGNWFSKALSRLIGKTLEKNKLDLAASKFLQSLIRYAVLTAIILMALNTVGIQTASFIALLASAGLAIGLALQGTLSQFASGVVIIATRPYKIGDTVIVGGKNGTVIDMDILYTTLKTPDNVKIIVPNGSINGKDITNYSAFDTRRLEIIIGVGYESKISEVKEVIHSVIKSDERALLDPEPLVEVNELNASSIDMVVRVWSNRADLASLKFSLLENIKVKLDEKGISIPYPQLDIHMINSN</sequence>
<comment type="subunit">
    <text evidence="7">Homoheptamer.</text>
</comment>
<evidence type="ECO:0000256" key="6">
    <source>
        <dbReference type="ARBA" id="ARBA00023136"/>
    </source>
</evidence>
<feature type="domain" description="Mechanosensitive ion channel MscS C-terminal" evidence="9">
    <location>
        <begin position="186"/>
        <end position="267"/>
    </location>
</feature>
<dbReference type="InterPro" id="IPR010920">
    <property type="entry name" value="LSM_dom_sf"/>
</dbReference>
<evidence type="ECO:0000259" key="8">
    <source>
        <dbReference type="Pfam" id="PF00924"/>
    </source>
</evidence>
<evidence type="ECO:0000259" key="9">
    <source>
        <dbReference type="Pfam" id="PF21082"/>
    </source>
</evidence>
<keyword evidence="4 7" id="KW-0812">Transmembrane</keyword>
<dbReference type="SUPFAM" id="SSF82861">
    <property type="entry name" value="Mechanosensitive channel protein MscS (YggB), transmembrane region"/>
    <property type="match status" value="1"/>
</dbReference>
<dbReference type="InterPro" id="IPR011014">
    <property type="entry name" value="MscS_channel_TM-2"/>
</dbReference>
<dbReference type="SUPFAM" id="SSF50182">
    <property type="entry name" value="Sm-like ribonucleoproteins"/>
    <property type="match status" value="1"/>
</dbReference>
<evidence type="ECO:0000256" key="3">
    <source>
        <dbReference type="ARBA" id="ARBA00022475"/>
    </source>
</evidence>
<comment type="caution">
    <text evidence="7">Lacks conserved residue(s) required for the propagation of feature annotation.</text>
</comment>
<dbReference type="Gene3D" id="1.10.287.1260">
    <property type="match status" value="1"/>
</dbReference>
<evidence type="ECO:0000256" key="4">
    <source>
        <dbReference type="ARBA" id="ARBA00022692"/>
    </source>
</evidence>
<keyword evidence="5 7" id="KW-1133">Transmembrane helix</keyword>
<reference evidence="11 12" key="1">
    <citation type="journal article" date="2016" name="Int. J. Syst. Evol. Microbiol.">
        <title>Paraphotobacterium marinum gen. nov., sp. nov., a member of the family Vibrionaceae, isolated from surface seawater.</title>
        <authorList>
            <person name="Huang Z."/>
            <person name="Dong C."/>
            <person name="Shao Z."/>
        </authorList>
    </citation>
    <scope>NUCLEOTIDE SEQUENCE [LARGE SCALE GENOMIC DNA]</scope>
    <source>
        <strain evidence="11 12">NSCS20N07D</strain>
    </source>
</reference>
<dbReference type="InterPro" id="IPR023408">
    <property type="entry name" value="MscS_beta-dom_sf"/>
</dbReference>
<dbReference type="PANTHER" id="PTHR30221:SF1">
    <property type="entry name" value="SMALL-CONDUCTANCE MECHANOSENSITIVE CHANNEL"/>
    <property type="match status" value="1"/>
</dbReference>
<organism evidence="11 12">
    <name type="scientific">Paraphotobacterium marinum</name>
    <dbReference type="NCBI Taxonomy" id="1755811"/>
    <lineage>
        <taxon>Bacteria</taxon>
        <taxon>Pseudomonadati</taxon>
        <taxon>Pseudomonadota</taxon>
        <taxon>Gammaproteobacteria</taxon>
        <taxon>Vibrionales</taxon>
        <taxon>Vibrionaceae</taxon>
        <taxon>Paraphotobacterium</taxon>
    </lineage>
</organism>
<feature type="transmembrane region" description="Helical" evidence="7">
    <location>
        <begin position="23"/>
        <end position="43"/>
    </location>
</feature>
<dbReference type="EMBL" id="CP022355">
    <property type="protein sequence ID" value="ASK77885.1"/>
    <property type="molecule type" value="Genomic_DNA"/>
</dbReference>
<dbReference type="PANTHER" id="PTHR30221">
    <property type="entry name" value="SMALL-CONDUCTANCE MECHANOSENSITIVE CHANNEL"/>
    <property type="match status" value="1"/>
</dbReference>
<dbReference type="InterPro" id="IPR049278">
    <property type="entry name" value="MS_channel_C"/>
</dbReference>
<dbReference type="InterPro" id="IPR045275">
    <property type="entry name" value="MscS_archaea/bacteria_type"/>
</dbReference>
<proteinExistence type="inferred from homology"/>
<dbReference type="RefSeq" id="WP_089072795.1">
    <property type="nucleotide sequence ID" value="NZ_CBCSAM010000005.1"/>
</dbReference>
<keyword evidence="7" id="KW-0407">Ion channel</keyword>
<accession>A0A220VC17</accession>
<feature type="domain" description="Mechanosensitive ion channel transmembrane helices 2/3" evidence="10">
    <location>
        <begin position="71"/>
        <end position="111"/>
    </location>
</feature>
<evidence type="ECO:0000256" key="5">
    <source>
        <dbReference type="ARBA" id="ARBA00022989"/>
    </source>
</evidence>
<comment type="function">
    <text evidence="7">Mechanosensitive channel that participates in the regulation of osmotic pressure changes within the cell, opening in response to stretch forces in the membrane lipid bilayer, without the need for other proteins. Contributes to normal resistance to hypoosmotic shock. Forms an ion channel of 1.0 nanosiemens conductance with a slight preference for anions.</text>
</comment>
<evidence type="ECO:0000313" key="11">
    <source>
        <dbReference type="EMBL" id="ASK77885.1"/>
    </source>
</evidence>
<evidence type="ECO:0000256" key="1">
    <source>
        <dbReference type="ARBA" id="ARBA00004651"/>
    </source>
</evidence>
<dbReference type="InterPro" id="IPR049142">
    <property type="entry name" value="MS_channel_1st"/>
</dbReference>
<keyword evidence="7" id="KW-0813">Transport</keyword>
<feature type="domain" description="Mechanosensitive ion channel MscS" evidence="8">
    <location>
        <begin position="113"/>
        <end position="178"/>
    </location>
</feature>
<dbReference type="Pfam" id="PF05552">
    <property type="entry name" value="MS_channel_1st_1"/>
    <property type="match status" value="1"/>
</dbReference>
<gene>
    <name evidence="11" type="ORF">CF386_01860</name>
</gene>
<evidence type="ECO:0000259" key="10">
    <source>
        <dbReference type="Pfam" id="PF21088"/>
    </source>
</evidence>
<dbReference type="Pfam" id="PF21088">
    <property type="entry name" value="MS_channel_1st"/>
    <property type="match status" value="1"/>
</dbReference>
<dbReference type="SUPFAM" id="SSF82689">
    <property type="entry name" value="Mechanosensitive channel protein MscS (YggB), C-terminal domain"/>
    <property type="match status" value="1"/>
</dbReference>
<keyword evidence="6 7" id="KW-0472">Membrane</keyword>
<dbReference type="OrthoDB" id="9809206at2"/>
<comment type="similarity">
    <text evidence="2 7">Belongs to the MscS (TC 1.A.23) family.</text>
</comment>
<dbReference type="Gene3D" id="3.30.70.100">
    <property type="match status" value="1"/>
</dbReference>
<dbReference type="AlphaFoldDB" id="A0A220VC17"/>
<dbReference type="Gene3D" id="2.30.30.60">
    <property type="match status" value="1"/>
</dbReference>
<protein>
    <recommendedName>
        <fullName evidence="7">Small-conductance mechanosensitive channel</fullName>
    </recommendedName>
</protein>
<evidence type="ECO:0000313" key="12">
    <source>
        <dbReference type="Proteomes" id="UP000242175"/>
    </source>
</evidence>
<dbReference type="GO" id="GO:0008381">
    <property type="term" value="F:mechanosensitive monoatomic ion channel activity"/>
    <property type="evidence" value="ECO:0007669"/>
    <property type="project" value="InterPro"/>
</dbReference>
<dbReference type="InterPro" id="IPR006685">
    <property type="entry name" value="MscS_channel_2nd"/>
</dbReference>
<dbReference type="Pfam" id="PF21082">
    <property type="entry name" value="MS_channel_3rd"/>
    <property type="match status" value="1"/>
</dbReference>
<dbReference type="Proteomes" id="UP000242175">
    <property type="component" value="Chromosome large"/>
</dbReference>
<keyword evidence="12" id="KW-1185">Reference proteome</keyword>
<dbReference type="KEGG" id="pmai:CF386_01860"/>
<comment type="subcellular location">
    <subcellularLocation>
        <location evidence="7">Cell inner membrane</location>
        <topology evidence="7">Multi-pass membrane protein</topology>
    </subcellularLocation>
    <subcellularLocation>
        <location evidence="1">Cell membrane</location>
        <topology evidence="1">Multi-pass membrane protein</topology>
    </subcellularLocation>
</comment>